<feature type="region of interest" description="Disordered" evidence="1">
    <location>
        <begin position="208"/>
        <end position="271"/>
    </location>
</feature>
<dbReference type="Proteomes" id="UP001595872">
    <property type="component" value="Unassembled WGS sequence"/>
</dbReference>
<dbReference type="RefSeq" id="WP_378258330.1">
    <property type="nucleotide sequence ID" value="NZ_JBHSIT010000006.1"/>
</dbReference>
<proteinExistence type="predicted"/>
<protein>
    <submittedName>
        <fullName evidence="2">Uncharacterized protein</fullName>
    </submittedName>
</protein>
<feature type="compositionally biased region" description="Pro residues" evidence="1">
    <location>
        <begin position="85"/>
        <end position="110"/>
    </location>
</feature>
<comment type="caution">
    <text evidence="2">The sequence shown here is derived from an EMBL/GenBank/DDBJ whole genome shotgun (WGS) entry which is preliminary data.</text>
</comment>
<feature type="region of interest" description="Disordered" evidence="1">
    <location>
        <begin position="32"/>
        <end position="114"/>
    </location>
</feature>
<evidence type="ECO:0000256" key="1">
    <source>
        <dbReference type="SAM" id="MobiDB-lite"/>
    </source>
</evidence>
<organism evidence="2 3">
    <name type="scientific">Actinomadura gamaensis</name>
    <dbReference type="NCBI Taxonomy" id="1763541"/>
    <lineage>
        <taxon>Bacteria</taxon>
        <taxon>Bacillati</taxon>
        <taxon>Actinomycetota</taxon>
        <taxon>Actinomycetes</taxon>
        <taxon>Streptosporangiales</taxon>
        <taxon>Thermomonosporaceae</taxon>
        <taxon>Actinomadura</taxon>
    </lineage>
</organism>
<name>A0ABV9U325_9ACTN</name>
<gene>
    <name evidence="2" type="ORF">ACFPCY_23055</name>
</gene>
<accession>A0ABV9U325</accession>
<sequence length="350" mass="34295">MPRSARVAGPVLVIGLGTAWIVPVAASLDGGGRHPGSGRTPMARFSGVAEPVSDSPTPTPTTTPSSTPTRSESPTPTPTTSSPTKTPPSSPPPSHPHSPDPTGPASPPHGRPAHPALAVSVQVSSTSVAAGGVLVATVRVTASGATAENTVVRISAPGVSVSPSTTSLGAVRGPRSAITQIVVPSNASSGTITVTARASASYASSASGSASFTVTGSSSSVPPGSTGNQPTLPSGTLPTGTLPTNTPPSDSVALPQVAAPPVAPPQIAPGSLAQPGPALVLRSSATEDHGDLTSAQAAWLAALACSCGLSLLKLRLTRRDGRSGRRVGRVQVTVPAKPVTVTPRPAPAGS</sequence>
<dbReference type="EMBL" id="JBHSIT010000006">
    <property type="protein sequence ID" value="MFC4910211.1"/>
    <property type="molecule type" value="Genomic_DNA"/>
</dbReference>
<evidence type="ECO:0000313" key="3">
    <source>
        <dbReference type="Proteomes" id="UP001595872"/>
    </source>
</evidence>
<feature type="compositionally biased region" description="Low complexity" evidence="1">
    <location>
        <begin position="51"/>
        <end position="84"/>
    </location>
</feature>
<evidence type="ECO:0000313" key="2">
    <source>
        <dbReference type="EMBL" id="MFC4910211.1"/>
    </source>
</evidence>
<reference evidence="3" key="1">
    <citation type="journal article" date="2019" name="Int. J. Syst. Evol. Microbiol.">
        <title>The Global Catalogue of Microorganisms (GCM) 10K type strain sequencing project: providing services to taxonomists for standard genome sequencing and annotation.</title>
        <authorList>
            <consortium name="The Broad Institute Genomics Platform"/>
            <consortium name="The Broad Institute Genome Sequencing Center for Infectious Disease"/>
            <person name="Wu L."/>
            <person name="Ma J."/>
        </authorList>
    </citation>
    <scope>NUCLEOTIDE SEQUENCE [LARGE SCALE GENOMIC DNA]</scope>
    <source>
        <strain evidence="3">KLKA75</strain>
    </source>
</reference>
<keyword evidence="3" id="KW-1185">Reference proteome</keyword>
<feature type="compositionally biased region" description="Low complexity" evidence="1">
    <location>
        <begin position="208"/>
        <end position="260"/>
    </location>
</feature>